<reference evidence="4" key="1">
    <citation type="journal article" date="2019" name="Curr. Biol.">
        <title>Genome Sequence of Striga asiatica Provides Insight into the Evolution of Plant Parasitism.</title>
        <authorList>
            <person name="Yoshida S."/>
            <person name="Kim S."/>
            <person name="Wafula E.K."/>
            <person name="Tanskanen J."/>
            <person name="Kim Y.M."/>
            <person name="Honaas L."/>
            <person name="Yang Z."/>
            <person name="Spallek T."/>
            <person name="Conn C.E."/>
            <person name="Ichihashi Y."/>
            <person name="Cheong K."/>
            <person name="Cui S."/>
            <person name="Der J.P."/>
            <person name="Gundlach H."/>
            <person name="Jiao Y."/>
            <person name="Hori C."/>
            <person name="Ishida J.K."/>
            <person name="Kasahara H."/>
            <person name="Kiba T."/>
            <person name="Kim M.S."/>
            <person name="Koo N."/>
            <person name="Laohavisit A."/>
            <person name="Lee Y.H."/>
            <person name="Lumba S."/>
            <person name="McCourt P."/>
            <person name="Mortimer J.C."/>
            <person name="Mutuku J.M."/>
            <person name="Nomura T."/>
            <person name="Sasaki-Sekimoto Y."/>
            <person name="Seto Y."/>
            <person name="Wang Y."/>
            <person name="Wakatake T."/>
            <person name="Sakakibara H."/>
            <person name="Demura T."/>
            <person name="Yamaguchi S."/>
            <person name="Yoneyama K."/>
            <person name="Manabe R.I."/>
            <person name="Nelson D.C."/>
            <person name="Schulman A.H."/>
            <person name="Timko M.P."/>
            <person name="dePamphilis C.W."/>
            <person name="Choi D."/>
            <person name="Shirasu K."/>
        </authorList>
    </citation>
    <scope>NUCLEOTIDE SEQUENCE [LARGE SCALE GENOMIC DNA]</scope>
    <source>
        <strain evidence="4">cv. UVA1</strain>
    </source>
</reference>
<dbReference type="Pfam" id="PF13279">
    <property type="entry name" value="4HBT_2"/>
    <property type="match status" value="1"/>
</dbReference>
<dbReference type="Gene3D" id="3.10.129.10">
    <property type="entry name" value="Hotdog Thioesterase"/>
    <property type="match status" value="1"/>
</dbReference>
<dbReference type="GO" id="GO:0016297">
    <property type="term" value="F:fatty acyl-[ACP] hydrolase activity"/>
    <property type="evidence" value="ECO:0007669"/>
    <property type="project" value="TreeGrafter"/>
</dbReference>
<gene>
    <name evidence="3" type="ORF">STAS_31493</name>
</gene>
<dbReference type="CDD" id="cd00586">
    <property type="entry name" value="4HBT"/>
    <property type="match status" value="1"/>
</dbReference>
<comment type="caution">
    <text evidence="3">The sequence shown here is derived from an EMBL/GenBank/DDBJ whole genome shotgun (WGS) entry which is preliminary data.</text>
</comment>
<keyword evidence="2" id="KW-0378">Hydrolase</keyword>
<organism evidence="3 4">
    <name type="scientific">Striga asiatica</name>
    <name type="common">Asiatic witchweed</name>
    <name type="synonym">Buchnera asiatica</name>
    <dbReference type="NCBI Taxonomy" id="4170"/>
    <lineage>
        <taxon>Eukaryota</taxon>
        <taxon>Viridiplantae</taxon>
        <taxon>Streptophyta</taxon>
        <taxon>Embryophyta</taxon>
        <taxon>Tracheophyta</taxon>
        <taxon>Spermatophyta</taxon>
        <taxon>Magnoliopsida</taxon>
        <taxon>eudicotyledons</taxon>
        <taxon>Gunneridae</taxon>
        <taxon>Pentapetalae</taxon>
        <taxon>asterids</taxon>
        <taxon>lamiids</taxon>
        <taxon>Lamiales</taxon>
        <taxon>Orobanchaceae</taxon>
        <taxon>Buchnereae</taxon>
        <taxon>Striga</taxon>
    </lineage>
</organism>
<dbReference type="AlphaFoldDB" id="A0A5A7R924"/>
<protein>
    <submittedName>
        <fullName evidence="3">Thioesterase superfamily protein</fullName>
    </submittedName>
</protein>
<accession>A0A5A7R924</accession>
<dbReference type="OrthoDB" id="910223at2759"/>
<dbReference type="PANTHER" id="PTHR31793">
    <property type="entry name" value="4-HYDROXYBENZOYL-COA THIOESTERASE FAMILY MEMBER"/>
    <property type="match status" value="1"/>
</dbReference>
<evidence type="ECO:0000313" key="4">
    <source>
        <dbReference type="Proteomes" id="UP000325081"/>
    </source>
</evidence>
<evidence type="ECO:0000256" key="2">
    <source>
        <dbReference type="ARBA" id="ARBA00022801"/>
    </source>
</evidence>
<comment type="similarity">
    <text evidence="1">Belongs to the 4-hydroxybenzoyl-CoA thioesterase family.</text>
</comment>
<evidence type="ECO:0000256" key="1">
    <source>
        <dbReference type="ARBA" id="ARBA00005953"/>
    </source>
</evidence>
<dbReference type="InterPro" id="IPR050563">
    <property type="entry name" value="4-hydroxybenzoyl-CoA_TE"/>
</dbReference>
<keyword evidence="4" id="KW-1185">Reference proteome</keyword>
<dbReference type="InterPro" id="IPR029069">
    <property type="entry name" value="HotDog_dom_sf"/>
</dbReference>
<dbReference type="SUPFAM" id="SSF54637">
    <property type="entry name" value="Thioesterase/thiol ester dehydrase-isomerase"/>
    <property type="match status" value="1"/>
</dbReference>
<sequence length="180" mass="21168">MLHYNPSTHSFIIPKLQIRNYRSPNFPTISCRFVRENYNGLVLDKTRDDKGMKWYHEMKLEVRDYECDRYGVVNNAVYANYCQHGQFRLSEMLGLTAAVDVVALKELSLKYIAPLRSGDRFLLKVRLCDFSAVRLYYENLIFKLPNLEPILEAKSTVVWLDKSYRPTRIPQRVISLIPRS</sequence>
<dbReference type="Proteomes" id="UP000325081">
    <property type="component" value="Unassembled WGS sequence"/>
</dbReference>
<dbReference type="EMBL" id="BKCP01010848">
    <property type="protein sequence ID" value="GER53946.1"/>
    <property type="molecule type" value="Genomic_DNA"/>
</dbReference>
<proteinExistence type="inferred from homology"/>
<dbReference type="PANTHER" id="PTHR31793:SF27">
    <property type="entry name" value="NOVEL THIOESTERASE SUPERFAMILY DOMAIN AND SAPOSIN A-TYPE DOMAIN CONTAINING PROTEIN (0610012H03RIK)"/>
    <property type="match status" value="1"/>
</dbReference>
<evidence type="ECO:0000313" key="3">
    <source>
        <dbReference type="EMBL" id="GER53946.1"/>
    </source>
</evidence>
<name>A0A5A7R924_STRAF</name>
<dbReference type="GO" id="GO:0009507">
    <property type="term" value="C:chloroplast"/>
    <property type="evidence" value="ECO:0007669"/>
    <property type="project" value="TreeGrafter"/>
</dbReference>